<evidence type="ECO:0000313" key="3">
    <source>
        <dbReference type="Proteomes" id="UP000198290"/>
    </source>
</evidence>
<keyword evidence="3" id="KW-1185">Reference proteome</keyword>
<reference evidence="3" key="1">
    <citation type="journal article" date="2017" name="Biotechnol. Biofuels">
        <title>Evaluation of environmental bacterial communities as a factor affecting the growth of duckweed Lemna minor.</title>
        <authorList>
            <person name="Ishizawa H."/>
            <person name="Kuroda M."/>
            <person name="Morikawa M."/>
            <person name="Ike M."/>
        </authorList>
    </citation>
    <scope>NUCLEOTIDE SEQUENCE [LARGE SCALE GENOMIC DNA]</scope>
    <source>
        <strain evidence="3">H3</strain>
    </source>
</reference>
<dbReference type="RefSeq" id="WP_089084651.1">
    <property type="nucleotide sequence ID" value="NZ_AP018823.1"/>
</dbReference>
<proteinExistence type="predicted"/>
<sequence length="92" mass="9711">MKRLIAVDGDKTTAGGTVHASGPGLIHGKKMAYENDPVSCPACGSTGQIICVGERHRLLSHGKRIALQDDECNCRCQPKPRLVVVGHANAHG</sequence>
<name>A0A3G9GF18_9NEIS</name>
<accession>A0A3G9GF18</accession>
<dbReference type="InterPro" id="IPR008727">
    <property type="entry name" value="PAAR_motif"/>
</dbReference>
<dbReference type="EMBL" id="AP018823">
    <property type="protein sequence ID" value="BBF86448.1"/>
    <property type="molecule type" value="Genomic_DNA"/>
</dbReference>
<protein>
    <recommendedName>
        <fullName evidence="4">Zn-binding protein involved in type VI secretion</fullName>
    </recommendedName>
</protein>
<dbReference type="KEGG" id="amah:DLM_2847"/>
<organism evidence="2 3">
    <name type="scientific">Aquitalea magnusonii</name>
    <dbReference type="NCBI Taxonomy" id="332411"/>
    <lineage>
        <taxon>Bacteria</taxon>
        <taxon>Pseudomonadati</taxon>
        <taxon>Pseudomonadota</taxon>
        <taxon>Betaproteobacteria</taxon>
        <taxon>Neisseriales</taxon>
        <taxon>Chromobacteriaceae</taxon>
        <taxon>Aquitalea</taxon>
    </lineage>
</organism>
<evidence type="ECO:0000256" key="1">
    <source>
        <dbReference type="SAM" id="MobiDB-lite"/>
    </source>
</evidence>
<dbReference type="OrthoDB" id="8594232at2"/>
<dbReference type="Pfam" id="PF05488">
    <property type="entry name" value="PAAR_motif"/>
    <property type="match status" value="1"/>
</dbReference>
<dbReference type="CDD" id="cd14744">
    <property type="entry name" value="PAAR_CT_2"/>
    <property type="match status" value="1"/>
</dbReference>
<evidence type="ECO:0008006" key="4">
    <source>
        <dbReference type="Google" id="ProtNLM"/>
    </source>
</evidence>
<dbReference type="Proteomes" id="UP000198290">
    <property type="component" value="Chromosome"/>
</dbReference>
<reference evidence="2 3" key="2">
    <citation type="journal article" date="2017" name="Genome Announc.">
        <title>Draft genome sequence of Aquitalea magnusonii strain H3, a plant growth-promoting bacterium of duckweed Lemna minor.</title>
        <authorList>
            <person name="Ishizawa H."/>
            <person name="Kuroda M."/>
            <person name="Ike M."/>
        </authorList>
    </citation>
    <scope>NUCLEOTIDE SEQUENCE [LARGE SCALE GENOMIC DNA]</scope>
    <source>
        <strain evidence="2 3">H3</strain>
    </source>
</reference>
<dbReference type="AlphaFoldDB" id="A0A3G9GF18"/>
<evidence type="ECO:0000313" key="2">
    <source>
        <dbReference type="EMBL" id="BBF86448.1"/>
    </source>
</evidence>
<reference evidence="3" key="3">
    <citation type="journal article" date="2017" name="Plant Physiol. Biochem.">
        <title>Differential oxidative and antioxidative response of duckweed Lemna minor toward plant growth promoting/inhibiting bacteria.</title>
        <authorList>
            <person name="Ishizawa H."/>
            <person name="Kuroda M."/>
            <person name="Morikawa M."/>
            <person name="Ike M."/>
        </authorList>
    </citation>
    <scope>NUCLEOTIDE SEQUENCE [LARGE SCALE GENOMIC DNA]</scope>
    <source>
        <strain evidence="3">H3</strain>
    </source>
</reference>
<feature type="region of interest" description="Disordered" evidence="1">
    <location>
        <begin position="1"/>
        <end position="21"/>
    </location>
</feature>
<gene>
    <name evidence="2" type="ORF">DLM_2847</name>
</gene>